<keyword evidence="1" id="KW-1133">Transmembrane helix</keyword>
<dbReference type="Pfam" id="PF17802">
    <property type="entry name" value="SpaA"/>
    <property type="match status" value="1"/>
</dbReference>
<evidence type="ECO:0000259" key="3">
    <source>
        <dbReference type="Pfam" id="PF16555"/>
    </source>
</evidence>
<evidence type="ECO:0000256" key="1">
    <source>
        <dbReference type="SAM" id="Phobius"/>
    </source>
</evidence>
<dbReference type="EMBL" id="CP121208">
    <property type="protein sequence ID" value="WFM83630.1"/>
    <property type="molecule type" value="Genomic_DNA"/>
</dbReference>
<organism evidence="5 6">
    <name type="scientific">Arcanobacterium canis</name>
    <dbReference type="NCBI Taxonomy" id="999183"/>
    <lineage>
        <taxon>Bacteria</taxon>
        <taxon>Bacillati</taxon>
        <taxon>Actinomycetota</taxon>
        <taxon>Actinomycetes</taxon>
        <taxon>Actinomycetales</taxon>
        <taxon>Actinomycetaceae</taxon>
        <taxon>Arcanobacterium</taxon>
    </lineage>
</organism>
<accession>A0ABY8G0S3</accession>
<keyword evidence="2" id="KW-0732">Signal</keyword>
<dbReference type="NCBIfam" id="NF033902">
    <property type="entry name" value="iso_D2_wall_anc"/>
    <property type="match status" value="1"/>
</dbReference>
<keyword evidence="1" id="KW-0812">Transmembrane</keyword>
<dbReference type="InterPro" id="IPR032364">
    <property type="entry name" value="GramPos_pilinD1_N"/>
</dbReference>
<evidence type="ECO:0000313" key="6">
    <source>
        <dbReference type="Proteomes" id="UP001215216"/>
    </source>
</evidence>
<sequence length="503" mass="54394">MTKKSIRAVAATTMMALALSFGAGSAFAEPSRGGGENLSTVEQLGAANIDVKHPASITIHKLLNPESTHKATGVEDRAAKGKKLSGVRFTITKLSLELDNQENLKTAATLTAEQAQALKSGTKYDVTTADQGMIKQQLPVGVYLVEENQLRDGDDVRADGEKVEKPSEIKAAAPFVVRVPMSNGEKKDWNYDVHVYPKNTSDKLEKKVIDAGRNGGDTITYTIDASVPQVDEEYTRTVFNIVDDYDETKLEPGSIQIESVVMGQTAFEKGVDFETSDDNKRLTITFKTGEKVGLSKLVNNQVVTVKLTAKIKEAGEIVNKATRITRDTSVEEDKTKNTNDVKTYLGKIKVIKTGIEGKKLSGAEFGVFRCTPAGSTWNLNGDAIETLKTNAQGEAISKPLHVTDFENNLETVTKPENQNYCLKETKAPDGYLLSEEITHFTLAKADVLAKSDFITFTKEIENKPSDTPDLPLTGGQGIALLVILGAGVAGAAVYSARRNSTKA</sequence>
<dbReference type="Gene3D" id="2.60.40.740">
    <property type="match status" value="1"/>
</dbReference>
<dbReference type="Pfam" id="PF16555">
    <property type="entry name" value="GramPos_pilinD1"/>
    <property type="match status" value="1"/>
</dbReference>
<proteinExistence type="predicted"/>
<dbReference type="InterPro" id="IPR041033">
    <property type="entry name" value="SpaA_PFL_dom_1"/>
</dbReference>
<dbReference type="NCBIfam" id="TIGR01167">
    <property type="entry name" value="LPXTG_anchor"/>
    <property type="match status" value="1"/>
</dbReference>
<feature type="signal peptide" evidence="2">
    <location>
        <begin position="1"/>
        <end position="28"/>
    </location>
</feature>
<evidence type="ECO:0000313" key="5">
    <source>
        <dbReference type="EMBL" id="WFM83630.1"/>
    </source>
</evidence>
<dbReference type="InterPro" id="IPR048052">
    <property type="entry name" value="FM1-like"/>
</dbReference>
<dbReference type="Gene3D" id="2.60.40.10">
    <property type="entry name" value="Immunoglobulins"/>
    <property type="match status" value="2"/>
</dbReference>
<evidence type="ECO:0000259" key="4">
    <source>
        <dbReference type="Pfam" id="PF17802"/>
    </source>
</evidence>
<protein>
    <submittedName>
        <fullName evidence="5">SpaH/EbpB family LPXTG-anchored major pilin</fullName>
    </submittedName>
</protein>
<reference evidence="5 6" key="1">
    <citation type="submission" date="2023-03" db="EMBL/GenBank/DDBJ databases">
        <title>Complete genome of Arcanobacterium canis strain DSM 25104 isolated in 2010 from a canine otitis externa in Germany.</title>
        <authorList>
            <person name="Borowiak M."/>
            <person name="Kreitlow A."/>
            <person name="Malorny B."/>
            <person name="Laemmler C."/>
            <person name="Prenger-Berninghoff E."/>
            <person name="Ploetz M."/>
            <person name="Abdulmawjood A."/>
        </authorList>
    </citation>
    <scope>NUCLEOTIDE SEQUENCE [LARGE SCALE GENOMIC DNA]</scope>
    <source>
        <strain evidence="5 6">DSM 25104</strain>
    </source>
</reference>
<feature type="domain" description="Gram-positive pilin subunit D1 N-terminal" evidence="3">
    <location>
        <begin position="56"/>
        <end position="200"/>
    </location>
</feature>
<feature type="chain" id="PRO_5046251443" evidence="2">
    <location>
        <begin position="29"/>
        <end position="503"/>
    </location>
</feature>
<dbReference type="Proteomes" id="UP001215216">
    <property type="component" value="Chromosome"/>
</dbReference>
<name>A0ABY8G0S3_9ACTO</name>
<keyword evidence="6" id="KW-1185">Reference proteome</keyword>
<dbReference type="RefSeq" id="WP_278013025.1">
    <property type="nucleotide sequence ID" value="NZ_CP121208.1"/>
</dbReference>
<dbReference type="InterPro" id="IPR013783">
    <property type="entry name" value="Ig-like_fold"/>
</dbReference>
<feature type="domain" description="SpaA-like prealbumin fold" evidence="4">
    <location>
        <begin position="346"/>
        <end position="446"/>
    </location>
</feature>
<feature type="transmembrane region" description="Helical" evidence="1">
    <location>
        <begin position="477"/>
        <end position="496"/>
    </location>
</feature>
<gene>
    <name evidence="5" type="ORF">P7079_01220</name>
</gene>
<evidence type="ECO:0000256" key="2">
    <source>
        <dbReference type="SAM" id="SignalP"/>
    </source>
</evidence>
<keyword evidence="1" id="KW-0472">Membrane</keyword>